<dbReference type="EMBL" id="KE124564">
    <property type="protein sequence ID" value="EWC76591.1"/>
    <property type="molecule type" value="Genomic_DNA"/>
</dbReference>
<name>W7JYF8_PLAFA</name>
<gene>
    <name evidence="1" type="ORF">C923_02734</name>
</gene>
<dbReference type="Proteomes" id="UP000030697">
    <property type="component" value="Unassembled WGS sequence"/>
</dbReference>
<dbReference type="AlphaFoldDB" id="W7JYF8"/>
<evidence type="ECO:0000313" key="2">
    <source>
        <dbReference type="Proteomes" id="UP000030697"/>
    </source>
</evidence>
<proteinExistence type="predicted"/>
<reference evidence="1 2" key="1">
    <citation type="submission" date="2013-02" db="EMBL/GenBank/DDBJ databases">
        <title>The Genome Sequence of Plasmodium falciparum UGT5.1.</title>
        <authorList>
            <consortium name="The Broad Institute Genome Sequencing Platform"/>
            <consortium name="The Broad Institute Genome Sequencing Center for Infectious Disease"/>
            <person name="Neafsey D."/>
            <person name="Cheeseman I."/>
            <person name="Volkman S."/>
            <person name="Adams J."/>
            <person name="Walker B."/>
            <person name="Young S.K."/>
            <person name="Zeng Q."/>
            <person name="Gargeya S."/>
            <person name="Fitzgerald M."/>
            <person name="Haas B."/>
            <person name="Abouelleil A."/>
            <person name="Alvarado L."/>
            <person name="Arachchi H.M."/>
            <person name="Berlin A.M."/>
            <person name="Chapman S.B."/>
            <person name="Dewar J."/>
            <person name="Goldberg J."/>
            <person name="Griggs A."/>
            <person name="Gujja S."/>
            <person name="Hansen M."/>
            <person name="Howarth C."/>
            <person name="Imamovic A."/>
            <person name="Larimer J."/>
            <person name="McCowan C."/>
            <person name="Murphy C."/>
            <person name="Neiman D."/>
            <person name="Pearson M."/>
            <person name="Priest M."/>
            <person name="Roberts A."/>
            <person name="Saif S."/>
            <person name="Shea T."/>
            <person name="Sisk P."/>
            <person name="Sykes S."/>
            <person name="Wortman J."/>
            <person name="Nusbaum C."/>
            <person name="Birren B."/>
        </authorList>
    </citation>
    <scope>NUCLEOTIDE SEQUENCE [LARGE SCALE GENOMIC DNA]</scope>
    <source>
        <strain evidence="1 2">UGT5.1</strain>
    </source>
</reference>
<protein>
    <submittedName>
        <fullName evidence="1">Uncharacterized protein</fullName>
    </submittedName>
</protein>
<accession>W7JYF8</accession>
<evidence type="ECO:0000313" key="1">
    <source>
        <dbReference type="EMBL" id="EWC76591.1"/>
    </source>
</evidence>
<sequence length="91" mass="11134">MYHMKFKRKYININNLIVIFTISLFLKSTSLRKLLLQCNYTINFLYIVKILYDISYYINKIDISNVLKHTNYKCNIIILYTFIHRNINYII</sequence>
<organism evidence="1 2">
    <name type="scientific">Plasmodium falciparum UGT5.1</name>
    <dbReference type="NCBI Taxonomy" id="1237627"/>
    <lineage>
        <taxon>Eukaryota</taxon>
        <taxon>Sar</taxon>
        <taxon>Alveolata</taxon>
        <taxon>Apicomplexa</taxon>
        <taxon>Aconoidasida</taxon>
        <taxon>Haemosporida</taxon>
        <taxon>Plasmodiidae</taxon>
        <taxon>Plasmodium</taxon>
        <taxon>Plasmodium (Laverania)</taxon>
    </lineage>
</organism>